<dbReference type="SUPFAM" id="SSF55785">
    <property type="entry name" value="PYP-like sensor domain (PAS domain)"/>
    <property type="match status" value="2"/>
</dbReference>
<organism evidence="18 19">
    <name type="scientific">Elstera cyanobacteriorum</name>
    <dbReference type="NCBI Taxonomy" id="2022747"/>
    <lineage>
        <taxon>Bacteria</taxon>
        <taxon>Pseudomonadati</taxon>
        <taxon>Pseudomonadota</taxon>
        <taxon>Alphaproteobacteria</taxon>
        <taxon>Rhodospirillales</taxon>
        <taxon>Rhodospirillaceae</taxon>
        <taxon>Elstera</taxon>
    </lineage>
</organism>
<dbReference type="AlphaFoldDB" id="A0A255XUX1"/>
<dbReference type="SMART" id="SM00448">
    <property type="entry name" value="REC"/>
    <property type="match status" value="1"/>
</dbReference>
<keyword evidence="6" id="KW-0812">Transmembrane</keyword>
<dbReference type="PANTHER" id="PTHR43047:SF72">
    <property type="entry name" value="OSMOSENSING HISTIDINE PROTEIN KINASE SLN1"/>
    <property type="match status" value="1"/>
</dbReference>
<keyword evidence="9" id="KW-0067">ATP-binding</keyword>
<dbReference type="EC" id="2.7.13.3" evidence="3"/>
<dbReference type="InterPro" id="IPR013656">
    <property type="entry name" value="PAS_4"/>
</dbReference>
<protein>
    <recommendedName>
        <fullName evidence="3">histidine kinase</fullName>
        <ecNumber evidence="3">2.7.13.3</ecNumber>
    </recommendedName>
</protein>
<sequence length="779" mass="83779">MPPPPAKSASHPDVTQQLLEEILEILPVNIFVRDTAGRFIYVNSQTARFIGLTPEEMIGYTVFDLYPPPIAQRFHEGDLAALAGEEVHLEDWIVPDPDETPRQYLLRKRAVEIGGKSIVIGASVDISDRLLAAHKLAESEARFRHLIEGSLQGILIISGRRAQFVNQAFVQIFGFNDAAEVLAFDHLIGVFGDEAEQMILDIWRRMVEGENGVILHRLPTRRQNGQRIWVDVFARAIRWDGRQAMQVTLIDVTQRTLAEEALEASNRALEAARAQAEEADRAKGQFLAVMSHELRTPLTGVIGMADLLLDTALDAEQATYATTLKTSAQSLLTLLNDILDLSKIEAGGLVLEEIDFDLIELLDGVVALYRGRAQENRTALRVETDPDRPRFLRGDPTRLRQILLNLIGNAVKFTQAGQVTVQAAVEPAESGMRLILSVADTGIGITPEQQARLFQPFVQADASTTRKYGGTGLGLAICRRLAEAMGGTIGVTSRPGAGATFTVSVPIRAGADASPLPDPQAAAITACRLLVAEDNEVTRTLLRLMLTRHGHTVVTAENGREAVAAVQDAGPFDLVLLDMQMPEIDGVAAARVIRSLAGPEAQVPLIALTADPTPEVRAACTEAGIDLVLAKPIDWPSLMLAMAQLMPGQREALPLPAAPVAVEEAPVLDAVVAVTREAQLGPLGVKILWAEAPASFGEALARLGRAQRSQDWGQWDQTLTGLATLADGLGAPRLAAVARQALLPVSQPLTAGQAQRVIDRLTAAAKATLSAADQPGLPA</sequence>
<dbReference type="Pfam" id="PF08448">
    <property type="entry name" value="PAS_4"/>
    <property type="match status" value="1"/>
</dbReference>
<dbReference type="InterPro" id="IPR003594">
    <property type="entry name" value="HATPase_dom"/>
</dbReference>
<dbReference type="CDD" id="cd00130">
    <property type="entry name" value="PAS"/>
    <property type="match status" value="2"/>
</dbReference>
<dbReference type="PRINTS" id="PR00344">
    <property type="entry name" value="BCTRLSENSOR"/>
</dbReference>
<dbReference type="Pfam" id="PF13426">
    <property type="entry name" value="PAS_9"/>
    <property type="match status" value="1"/>
</dbReference>
<keyword evidence="11" id="KW-0902">Two-component regulatory system</keyword>
<dbReference type="CDD" id="cd17546">
    <property type="entry name" value="REC_hyHK_CKI1_RcsC-like"/>
    <property type="match status" value="1"/>
</dbReference>
<dbReference type="PROSITE" id="PS50110">
    <property type="entry name" value="RESPONSE_REGULATORY"/>
    <property type="match status" value="1"/>
</dbReference>
<evidence type="ECO:0000256" key="9">
    <source>
        <dbReference type="ARBA" id="ARBA00022840"/>
    </source>
</evidence>
<evidence type="ECO:0000313" key="18">
    <source>
        <dbReference type="EMBL" id="OYQ20799.1"/>
    </source>
</evidence>
<gene>
    <name evidence="18" type="ORF">CHR90_03885</name>
</gene>
<dbReference type="Pfam" id="PF00512">
    <property type="entry name" value="HisKA"/>
    <property type="match status" value="1"/>
</dbReference>
<dbReference type="Gene3D" id="3.30.565.10">
    <property type="entry name" value="Histidine kinase-like ATPase, C-terminal domain"/>
    <property type="match status" value="1"/>
</dbReference>
<dbReference type="FunFam" id="1.10.287.130:FF:000004">
    <property type="entry name" value="Ethylene receptor 1"/>
    <property type="match status" value="1"/>
</dbReference>
<accession>A0A255XUX1</accession>
<evidence type="ECO:0000256" key="7">
    <source>
        <dbReference type="ARBA" id="ARBA00022741"/>
    </source>
</evidence>
<dbReference type="SUPFAM" id="SSF52172">
    <property type="entry name" value="CheY-like"/>
    <property type="match status" value="1"/>
</dbReference>
<evidence type="ECO:0000256" key="6">
    <source>
        <dbReference type="ARBA" id="ARBA00022692"/>
    </source>
</evidence>
<dbReference type="InterPro" id="IPR011006">
    <property type="entry name" value="CheY-like_superfamily"/>
</dbReference>
<comment type="subcellular location">
    <subcellularLocation>
        <location evidence="2">Membrane</location>
    </subcellularLocation>
</comment>
<dbReference type="EMBL" id="NOXS01000026">
    <property type="protein sequence ID" value="OYQ20799.1"/>
    <property type="molecule type" value="Genomic_DNA"/>
</dbReference>
<dbReference type="SUPFAM" id="SSF55874">
    <property type="entry name" value="ATPase domain of HSP90 chaperone/DNA topoisomerase II/histidine kinase"/>
    <property type="match status" value="1"/>
</dbReference>
<dbReference type="GO" id="GO:0000155">
    <property type="term" value="F:phosphorelay sensor kinase activity"/>
    <property type="evidence" value="ECO:0007669"/>
    <property type="project" value="InterPro"/>
</dbReference>
<feature type="coiled-coil region" evidence="14">
    <location>
        <begin position="255"/>
        <end position="282"/>
    </location>
</feature>
<dbReference type="CDD" id="cd00082">
    <property type="entry name" value="HisKA"/>
    <property type="match status" value="1"/>
</dbReference>
<keyword evidence="8" id="KW-0418">Kinase</keyword>
<dbReference type="GO" id="GO:0009927">
    <property type="term" value="F:histidine phosphotransfer kinase activity"/>
    <property type="evidence" value="ECO:0007669"/>
    <property type="project" value="TreeGrafter"/>
</dbReference>
<dbReference type="SUPFAM" id="SSF47384">
    <property type="entry name" value="Homodimeric domain of signal transducing histidine kinase"/>
    <property type="match status" value="1"/>
</dbReference>
<dbReference type="Pfam" id="PF02518">
    <property type="entry name" value="HATPase_c"/>
    <property type="match status" value="1"/>
</dbReference>
<evidence type="ECO:0000256" key="13">
    <source>
        <dbReference type="PROSITE-ProRule" id="PRU00169"/>
    </source>
</evidence>
<keyword evidence="10" id="KW-1133">Transmembrane helix</keyword>
<dbReference type="FunFam" id="3.30.565.10:FF:000010">
    <property type="entry name" value="Sensor histidine kinase RcsC"/>
    <property type="match status" value="1"/>
</dbReference>
<dbReference type="Gene3D" id="1.10.287.130">
    <property type="match status" value="1"/>
</dbReference>
<dbReference type="RefSeq" id="WP_094407667.1">
    <property type="nucleotide sequence ID" value="NZ_BMJZ01000008.1"/>
</dbReference>
<dbReference type="GO" id="GO:0005886">
    <property type="term" value="C:plasma membrane"/>
    <property type="evidence" value="ECO:0007669"/>
    <property type="project" value="TreeGrafter"/>
</dbReference>
<evidence type="ECO:0000256" key="10">
    <source>
        <dbReference type="ARBA" id="ARBA00022989"/>
    </source>
</evidence>
<keyword evidence="7" id="KW-0547">Nucleotide-binding</keyword>
<evidence type="ECO:0000256" key="8">
    <source>
        <dbReference type="ARBA" id="ARBA00022777"/>
    </source>
</evidence>
<keyword evidence="12" id="KW-0472">Membrane</keyword>
<evidence type="ECO:0000256" key="3">
    <source>
        <dbReference type="ARBA" id="ARBA00012438"/>
    </source>
</evidence>
<evidence type="ECO:0000313" key="19">
    <source>
        <dbReference type="Proteomes" id="UP000216361"/>
    </source>
</evidence>
<keyword evidence="4 13" id="KW-0597">Phosphoprotein</keyword>
<dbReference type="InterPro" id="IPR003661">
    <property type="entry name" value="HisK_dim/P_dom"/>
</dbReference>
<evidence type="ECO:0000259" key="17">
    <source>
        <dbReference type="PROSITE" id="PS50112"/>
    </source>
</evidence>
<evidence type="ECO:0000259" key="16">
    <source>
        <dbReference type="PROSITE" id="PS50110"/>
    </source>
</evidence>
<evidence type="ECO:0000256" key="12">
    <source>
        <dbReference type="ARBA" id="ARBA00023136"/>
    </source>
</evidence>
<evidence type="ECO:0000256" key="4">
    <source>
        <dbReference type="ARBA" id="ARBA00022553"/>
    </source>
</evidence>
<keyword evidence="19" id="KW-1185">Reference proteome</keyword>
<evidence type="ECO:0000256" key="14">
    <source>
        <dbReference type="SAM" id="Coils"/>
    </source>
</evidence>
<evidence type="ECO:0000256" key="2">
    <source>
        <dbReference type="ARBA" id="ARBA00004370"/>
    </source>
</evidence>
<dbReference type="InterPro" id="IPR036097">
    <property type="entry name" value="HisK_dim/P_sf"/>
</dbReference>
<dbReference type="Proteomes" id="UP000216361">
    <property type="component" value="Unassembled WGS sequence"/>
</dbReference>
<evidence type="ECO:0000256" key="5">
    <source>
        <dbReference type="ARBA" id="ARBA00022679"/>
    </source>
</evidence>
<dbReference type="Pfam" id="PF00072">
    <property type="entry name" value="Response_reg"/>
    <property type="match status" value="1"/>
</dbReference>
<dbReference type="OrthoDB" id="9801651at2"/>
<dbReference type="Gene3D" id="3.30.450.20">
    <property type="entry name" value="PAS domain"/>
    <property type="match status" value="2"/>
</dbReference>
<dbReference type="InterPro" id="IPR004358">
    <property type="entry name" value="Sig_transdc_His_kin-like_C"/>
</dbReference>
<dbReference type="SMART" id="SM00091">
    <property type="entry name" value="PAS"/>
    <property type="match status" value="2"/>
</dbReference>
<name>A0A255XUX1_9PROT</name>
<dbReference type="PROSITE" id="PS50109">
    <property type="entry name" value="HIS_KIN"/>
    <property type="match status" value="1"/>
</dbReference>
<comment type="caution">
    <text evidence="18">The sequence shown here is derived from an EMBL/GenBank/DDBJ whole genome shotgun (WGS) entry which is preliminary data.</text>
</comment>
<reference evidence="18 19" key="1">
    <citation type="submission" date="2017-07" db="EMBL/GenBank/DDBJ databases">
        <title>Elstera cyanobacteriorum sp. nov., a novel bacterium isolated from cyanobacterial aggregates in a eutrophic lake.</title>
        <authorList>
            <person name="Cai H."/>
        </authorList>
    </citation>
    <scope>NUCLEOTIDE SEQUENCE [LARGE SCALE GENOMIC DNA]</scope>
    <source>
        <strain evidence="18 19">TH019</strain>
    </source>
</reference>
<feature type="modified residue" description="4-aspartylphosphate" evidence="13">
    <location>
        <position position="578"/>
    </location>
</feature>
<dbReference type="SMART" id="SM00388">
    <property type="entry name" value="HisKA"/>
    <property type="match status" value="1"/>
</dbReference>
<keyword evidence="14" id="KW-0175">Coiled coil</keyword>
<dbReference type="PROSITE" id="PS50112">
    <property type="entry name" value="PAS"/>
    <property type="match status" value="1"/>
</dbReference>
<evidence type="ECO:0000256" key="11">
    <source>
        <dbReference type="ARBA" id="ARBA00023012"/>
    </source>
</evidence>
<feature type="domain" description="Histidine kinase" evidence="15">
    <location>
        <begin position="289"/>
        <end position="509"/>
    </location>
</feature>
<dbReference type="InterPro" id="IPR005467">
    <property type="entry name" value="His_kinase_dom"/>
</dbReference>
<dbReference type="CDD" id="cd16922">
    <property type="entry name" value="HATPase_EvgS-ArcB-TorS-like"/>
    <property type="match status" value="1"/>
</dbReference>
<dbReference type="NCBIfam" id="TIGR00229">
    <property type="entry name" value="sensory_box"/>
    <property type="match status" value="2"/>
</dbReference>
<dbReference type="PANTHER" id="PTHR43047">
    <property type="entry name" value="TWO-COMPONENT HISTIDINE PROTEIN KINASE"/>
    <property type="match status" value="1"/>
</dbReference>
<dbReference type="InterPro" id="IPR035965">
    <property type="entry name" value="PAS-like_dom_sf"/>
</dbReference>
<feature type="domain" description="Response regulatory" evidence="16">
    <location>
        <begin position="528"/>
        <end position="646"/>
    </location>
</feature>
<evidence type="ECO:0000256" key="1">
    <source>
        <dbReference type="ARBA" id="ARBA00000085"/>
    </source>
</evidence>
<dbReference type="SMART" id="SM00387">
    <property type="entry name" value="HATPase_c"/>
    <property type="match status" value="1"/>
</dbReference>
<dbReference type="InterPro" id="IPR036890">
    <property type="entry name" value="HATPase_C_sf"/>
</dbReference>
<feature type="domain" description="PAS" evidence="17">
    <location>
        <begin position="15"/>
        <end position="68"/>
    </location>
</feature>
<dbReference type="InterPro" id="IPR001789">
    <property type="entry name" value="Sig_transdc_resp-reg_receiver"/>
</dbReference>
<dbReference type="GO" id="GO:0005524">
    <property type="term" value="F:ATP binding"/>
    <property type="evidence" value="ECO:0007669"/>
    <property type="project" value="UniProtKB-KW"/>
</dbReference>
<dbReference type="Gene3D" id="3.40.50.2300">
    <property type="match status" value="1"/>
</dbReference>
<keyword evidence="5" id="KW-0808">Transferase</keyword>
<proteinExistence type="predicted"/>
<evidence type="ECO:0000259" key="15">
    <source>
        <dbReference type="PROSITE" id="PS50109"/>
    </source>
</evidence>
<comment type="catalytic activity">
    <reaction evidence="1">
        <text>ATP + protein L-histidine = ADP + protein N-phospho-L-histidine.</text>
        <dbReference type="EC" id="2.7.13.3"/>
    </reaction>
</comment>
<dbReference type="InterPro" id="IPR000014">
    <property type="entry name" value="PAS"/>
</dbReference>